<dbReference type="GO" id="GO:0004419">
    <property type="term" value="F:hydroxymethylglutaryl-CoA lyase activity"/>
    <property type="evidence" value="ECO:0007669"/>
    <property type="project" value="UniProtKB-EC"/>
</dbReference>
<dbReference type="PROSITE" id="PS50991">
    <property type="entry name" value="PYR_CT"/>
    <property type="match status" value="1"/>
</dbReference>
<reference evidence="6" key="1">
    <citation type="submission" date="2015-09" db="EMBL/GenBank/DDBJ databases">
        <authorList>
            <person name="Daims H."/>
        </authorList>
    </citation>
    <scope>NUCLEOTIDE SEQUENCE [LARGE SCALE GENOMIC DNA]</scope>
</reference>
<dbReference type="GO" id="GO:0046872">
    <property type="term" value="F:metal ion binding"/>
    <property type="evidence" value="ECO:0007669"/>
    <property type="project" value="UniProtKB-KW"/>
</dbReference>
<gene>
    <name evidence="5" type="primary">mvaB</name>
    <name evidence="5" type="ORF">NITINOP_0939</name>
</gene>
<dbReference type="KEGG" id="nio:NITINOP_0939"/>
<dbReference type="OrthoDB" id="9784013at2"/>
<dbReference type="PANTHER" id="PTHR42738">
    <property type="entry name" value="HYDROXYMETHYLGLUTARYL-COA LYASE"/>
    <property type="match status" value="1"/>
</dbReference>
<dbReference type="NCBIfam" id="NF004283">
    <property type="entry name" value="PRK05692.1"/>
    <property type="match status" value="1"/>
</dbReference>
<evidence type="ECO:0000256" key="1">
    <source>
        <dbReference type="ARBA" id="ARBA00009405"/>
    </source>
</evidence>
<dbReference type="InterPro" id="IPR000891">
    <property type="entry name" value="PYR_CT"/>
</dbReference>
<accession>A0A0S4KRW3</accession>
<evidence type="ECO:0000256" key="2">
    <source>
        <dbReference type="ARBA" id="ARBA00022723"/>
    </source>
</evidence>
<dbReference type="SUPFAM" id="SSF51569">
    <property type="entry name" value="Aldolase"/>
    <property type="match status" value="1"/>
</dbReference>
<proteinExistence type="inferred from homology"/>
<dbReference type="FunFam" id="3.20.20.70:FF:000071">
    <property type="entry name" value="Hydroxymethylglutaryl-CoA lyase"/>
    <property type="match status" value="1"/>
</dbReference>
<feature type="domain" description="Pyruvate carboxyltransferase" evidence="4">
    <location>
        <begin position="18"/>
        <end position="286"/>
    </location>
</feature>
<evidence type="ECO:0000256" key="3">
    <source>
        <dbReference type="ARBA" id="ARBA00023239"/>
    </source>
</evidence>
<dbReference type="EC" id="4.1.3.4" evidence="5"/>
<name>A0A0S4KRW3_9BACT</name>
<dbReference type="PANTHER" id="PTHR42738:SF7">
    <property type="entry name" value="HYDROXYMETHYLGLUTARYL-COA LYASE"/>
    <property type="match status" value="1"/>
</dbReference>
<dbReference type="EMBL" id="LN885086">
    <property type="protein sequence ID" value="CUQ65914.1"/>
    <property type="molecule type" value="Genomic_DNA"/>
</dbReference>
<keyword evidence="3 5" id="KW-0456">Lyase</keyword>
<sequence length="322" mass="34489">MIEGDGQKSDKAKVSIEVSIVEVGPRDGLQHEPTVIPTEVKVAFVNDLSRSGVAEMEVGSFVSPRAVPQLADTDEVFARIERRSGILYSALVPNERGWERARAAQVDKIALFTAASDTFNQRNVNCTVRESLERFKPVVSAAKREGVIVRGYISTVTHCPFEGPVPPSKVLDVARRLLDLGVDELSLGETMGMAVPQDIRRLLDLLLHDVPAKDLSLHVHDTYGLGVANVLTAWAEYGLRTFDTSAGGLGGCPFAPGAAGNVATEDVVYALRASGAAMTVDERAVALAALRLEPVVGHALSSRLSRVLREGLASDVRCEAVP</sequence>
<dbReference type="STRING" id="1715989.NITINOP_0939"/>
<dbReference type="GO" id="GO:0006552">
    <property type="term" value="P:L-leucine catabolic process"/>
    <property type="evidence" value="ECO:0007669"/>
    <property type="project" value="TreeGrafter"/>
</dbReference>
<keyword evidence="2" id="KW-0479">Metal-binding</keyword>
<dbReference type="InterPro" id="IPR013785">
    <property type="entry name" value="Aldolase_TIM"/>
</dbReference>
<keyword evidence="6" id="KW-1185">Reference proteome</keyword>
<dbReference type="Proteomes" id="UP000066284">
    <property type="component" value="Chromosome 1"/>
</dbReference>
<dbReference type="InterPro" id="IPR043594">
    <property type="entry name" value="HMGL"/>
</dbReference>
<evidence type="ECO:0000259" key="4">
    <source>
        <dbReference type="PROSITE" id="PS50991"/>
    </source>
</evidence>
<comment type="similarity">
    <text evidence="1">Belongs to the HMG-CoA lyase family.</text>
</comment>
<dbReference type="CDD" id="cd07938">
    <property type="entry name" value="DRE_TIM_HMGL"/>
    <property type="match status" value="1"/>
</dbReference>
<dbReference type="Gene3D" id="3.20.20.70">
    <property type="entry name" value="Aldolase class I"/>
    <property type="match status" value="1"/>
</dbReference>
<organism evidence="5 6">
    <name type="scientific">Candidatus Nitrospira inopinata</name>
    <dbReference type="NCBI Taxonomy" id="1715989"/>
    <lineage>
        <taxon>Bacteria</taxon>
        <taxon>Pseudomonadati</taxon>
        <taxon>Nitrospirota</taxon>
        <taxon>Nitrospiria</taxon>
        <taxon>Nitrospirales</taxon>
        <taxon>Nitrospiraceae</taxon>
        <taxon>Nitrospira</taxon>
    </lineage>
</organism>
<dbReference type="AlphaFoldDB" id="A0A0S4KRW3"/>
<evidence type="ECO:0000313" key="5">
    <source>
        <dbReference type="EMBL" id="CUQ65914.1"/>
    </source>
</evidence>
<evidence type="ECO:0000313" key="6">
    <source>
        <dbReference type="Proteomes" id="UP000066284"/>
    </source>
</evidence>
<dbReference type="GO" id="GO:0046951">
    <property type="term" value="P:ketone body biosynthetic process"/>
    <property type="evidence" value="ECO:0007669"/>
    <property type="project" value="TreeGrafter"/>
</dbReference>
<protein>
    <submittedName>
        <fullName evidence="5">Hydroxymethylglutaryl-CoA lyase</fullName>
        <ecNumber evidence="5">4.1.3.4</ecNumber>
    </submittedName>
</protein>
<dbReference type="Pfam" id="PF00682">
    <property type="entry name" value="HMGL-like"/>
    <property type="match status" value="1"/>
</dbReference>